<evidence type="ECO:0000256" key="1">
    <source>
        <dbReference type="ARBA" id="ARBA00022630"/>
    </source>
</evidence>
<evidence type="ECO:0000256" key="2">
    <source>
        <dbReference type="ARBA" id="ARBA00022643"/>
    </source>
</evidence>
<keyword evidence="2" id="KW-0288">FMN</keyword>
<dbReference type="GO" id="GO:0046306">
    <property type="term" value="P:alkanesulfonate catabolic process"/>
    <property type="evidence" value="ECO:0007669"/>
    <property type="project" value="TreeGrafter"/>
</dbReference>
<accession>A0A2W7HWF7</accession>
<keyword evidence="1" id="KW-0285">Flavoprotein</keyword>
<evidence type="ECO:0000256" key="3">
    <source>
        <dbReference type="ARBA" id="ARBA00023002"/>
    </source>
</evidence>
<dbReference type="Pfam" id="PF00296">
    <property type="entry name" value="Bac_luciferase"/>
    <property type="match status" value="1"/>
</dbReference>
<dbReference type="AlphaFoldDB" id="A0A2W7HWF7"/>
<feature type="domain" description="Luciferase-like" evidence="5">
    <location>
        <begin position="1"/>
        <end position="312"/>
    </location>
</feature>
<keyword evidence="4 6" id="KW-0503">Monooxygenase</keyword>
<comment type="caution">
    <text evidence="6">The sequence shown here is derived from an EMBL/GenBank/DDBJ whole genome shotgun (WGS) entry which is preliminary data.</text>
</comment>
<keyword evidence="7" id="KW-1185">Reference proteome</keyword>
<dbReference type="SUPFAM" id="SSF51679">
    <property type="entry name" value="Bacterial luciferase-like"/>
    <property type="match status" value="1"/>
</dbReference>
<keyword evidence="3" id="KW-0560">Oxidoreductase</keyword>
<evidence type="ECO:0000256" key="4">
    <source>
        <dbReference type="ARBA" id="ARBA00023033"/>
    </source>
</evidence>
<dbReference type="InterPro" id="IPR036661">
    <property type="entry name" value="Luciferase-like_sf"/>
</dbReference>
<organism evidence="6 7">
    <name type="scientific">Humitalea rosea</name>
    <dbReference type="NCBI Taxonomy" id="990373"/>
    <lineage>
        <taxon>Bacteria</taxon>
        <taxon>Pseudomonadati</taxon>
        <taxon>Pseudomonadota</taxon>
        <taxon>Alphaproteobacteria</taxon>
        <taxon>Acetobacterales</taxon>
        <taxon>Roseomonadaceae</taxon>
        <taxon>Humitalea</taxon>
    </lineage>
</organism>
<proteinExistence type="predicted"/>
<evidence type="ECO:0000259" key="5">
    <source>
        <dbReference type="Pfam" id="PF00296"/>
    </source>
</evidence>
<evidence type="ECO:0000313" key="7">
    <source>
        <dbReference type="Proteomes" id="UP000249688"/>
    </source>
</evidence>
<gene>
    <name evidence="6" type="ORF">C8P66_1439</name>
</gene>
<dbReference type="PANTHER" id="PTHR42847:SF4">
    <property type="entry name" value="ALKANESULFONATE MONOOXYGENASE-RELATED"/>
    <property type="match status" value="1"/>
</dbReference>
<dbReference type="EMBL" id="QKYU01000043">
    <property type="protein sequence ID" value="PZW37685.1"/>
    <property type="molecule type" value="Genomic_DNA"/>
</dbReference>
<dbReference type="GO" id="GO:0008726">
    <property type="term" value="F:alkanesulfonate monooxygenase activity"/>
    <property type="evidence" value="ECO:0007669"/>
    <property type="project" value="TreeGrafter"/>
</dbReference>
<dbReference type="PANTHER" id="PTHR42847">
    <property type="entry name" value="ALKANESULFONATE MONOOXYGENASE"/>
    <property type="match status" value="1"/>
</dbReference>
<dbReference type="Proteomes" id="UP000249688">
    <property type="component" value="Unassembled WGS sequence"/>
</dbReference>
<protein>
    <submittedName>
        <fullName evidence="6">Alkanesulfonate monooxygenase SsuD/methylene tetrahydromethanopterin reductase-like flavin-dependent oxidoreductase (Luciferase family)</fullName>
    </submittedName>
</protein>
<reference evidence="6 7" key="1">
    <citation type="submission" date="2018-06" db="EMBL/GenBank/DDBJ databases">
        <title>Genomic Encyclopedia of Archaeal and Bacterial Type Strains, Phase II (KMG-II): from individual species to whole genera.</title>
        <authorList>
            <person name="Goeker M."/>
        </authorList>
    </citation>
    <scope>NUCLEOTIDE SEQUENCE [LARGE SCALE GENOMIC DNA]</scope>
    <source>
        <strain evidence="6 7">DSM 24525</strain>
    </source>
</reference>
<dbReference type="OrthoDB" id="8477406at2"/>
<dbReference type="InterPro" id="IPR011251">
    <property type="entry name" value="Luciferase-like_dom"/>
</dbReference>
<dbReference type="InterPro" id="IPR050172">
    <property type="entry name" value="SsuD_RutA_monooxygenase"/>
</dbReference>
<name>A0A2W7HWF7_9PROT</name>
<sequence length="350" mass="38395">MRFSNFLFPESRSPATDGAILDEVMQEIRLSEHLNFDAVWLGEHHFDGNCCYVDPITFSAAVAMATSRIRIGYAVAQTSLHHPIRLAEQLALIDHLSKGRLIVGLGRGTNYNVYDYEGFGIDPAEAQARFEEAEDIMLRAWTGEPLDHDGRFWQLKVPALRPGCYTRPHPFVIRSASGEASMVALAKQARPFLMSVQTNAVTRQRLSLYRQTMAGAGADEAGIAKVLDQCWAWRNVYVAGTDAEAEAVGIPAFIAMHEQRAAMRNRIAQERAVGMGQERPGMGNRIDPAQGLVCGSPATVAEQMSELAETGIGGVIITFRLGAMPYEVASESIRLFMSKVVPQMARPLAA</sequence>
<evidence type="ECO:0000313" key="6">
    <source>
        <dbReference type="EMBL" id="PZW37685.1"/>
    </source>
</evidence>
<dbReference type="RefSeq" id="WP_158537353.1">
    <property type="nucleotide sequence ID" value="NZ_QKYU01000043.1"/>
</dbReference>
<dbReference type="Gene3D" id="3.20.20.30">
    <property type="entry name" value="Luciferase-like domain"/>
    <property type="match status" value="1"/>
</dbReference>